<evidence type="ECO:0000256" key="1">
    <source>
        <dbReference type="SAM" id="MobiDB-lite"/>
    </source>
</evidence>
<dbReference type="AlphaFoldDB" id="A0AAP0S1S2"/>
<protein>
    <submittedName>
        <fullName evidence="2">Uncharacterized protein</fullName>
    </submittedName>
</protein>
<feature type="compositionally biased region" description="Low complexity" evidence="1">
    <location>
        <begin position="228"/>
        <end position="241"/>
    </location>
</feature>
<feature type="compositionally biased region" description="Gly residues" evidence="1">
    <location>
        <begin position="206"/>
        <end position="221"/>
    </location>
</feature>
<organism evidence="2 3">
    <name type="scientific">Liquidambar formosana</name>
    <name type="common">Formosan gum</name>
    <dbReference type="NCBI Taxonomy" id="63359"/>
    <lineage>
        <taxon>Eukaryota</taxon>
        <taxon>Viridiplantae</taxon>
        <taxon>Streptophyta</taxon>
        <taxon>Embryophyta</taxon>
        <taxon>Tracheophyta</taxon>
        <taxon>Spermatophyta</taxon>
        <taxon>Magnoliopsida</taxon>
        <taxon>eudicotyledons</taxon>
        <taxon>Gunneridae</taxon>
        <taxon>Pentapetalae</taxon>
        <taxon>Saxifragales</taxon>
        <taxon>Altingiaceae</taxon>
        <taxon>Liquidambar</taxon>
    </lineage>
</organism>
<proteinExistence type="predicted"/>
<dbReference type="EMBL" id="JBBPBK010000005">
    <property type="protein sequence ID" value="KAK9285946.1"/>
    <property type="molecule type" value="Genomic_DNA"/>
</dbReference>
<reference evidence="2 3" key="1">
    <citation type="journal article" date="2024" name="Plant J.">
        <title>Genome sequences and population genomics reveal climatic adaptation and genomic divergence between two closely related sweetgum species.</title>
        <authorList>
            <person name="Xu W.Q."/>
            <person name="Ren C.Q."/>
            <person name="Zhang X.Y."/>
            <person name="Comes H.P."/>
            <person name="Liu X.H."/>
            <person name="Li Y.G."/>
            <person name="Kettle C.J."/>
            <person name="Jalonen R."/>
            <person name="Gaisberger H."/>
            <person name="Ma Y.Z."/>
            <person name="Qiu Y.X."/>
        </authorList>
    </citation>
    <scope>NUCLEOTIDE SEQUENCE [LARGE SCALE GENOMIC DNA]</scope>
    <source>
        <strain evidence="2">Hangzhou</strain>
    </source>
</reference>
<dbReference type="Proteomes" id="UP001415857">
    <property type="component" value="Unassembled WGS sequence"/>
</dbReference>
<name>A0AAP0S1S2_LIQFO</name>
<comment type="caution">
    <text evidence="2">The sequence shown here is derived from an EMBL/GenBank/DDBJ whole genome shotgun (WGS) entry which is preliminary data.</text>
</comment>
<feature type="compositionally biased region" description="Low complexity" evidence="1">
    <location>
        <begin position="117"/>
        <end position="135"/>
    </location>
</feature>
<keyword evidence="3" id="KW-1185">Reference proteome</keyword>
<feature type="compositionally biased region" description="Low complexity" evidence="1">
    <location>
        <begin position="25"/>
        <end position="43"/>
    </location>
</feature>
<feature type="compositionally biased region" description="Pro residues" evidence="1">
    <location>
        <begin position="75"/>
        <end position="96"/>
    </location>
</feature>
<evidence type="ECO:0000313" key="2">
    <source>
        <dbReference type="EMBL" id="KAK9285946.1"/>
    </source>
</evidence>
<accession>A0AAP0S1S2</accession>
<feature type="compositionally biased region" description="Polar residues" evidence="1">
    <location>
        <begin position="1"/>
        <end position="12"/>
    </location>
</feature>
<sequence>MARTNKYTSLNFNDIYEKKLKPTKSSSSPSPSPSPSSSSSSSSFASINTTPNHLHKTHLSAARTHGRMLVLTRPTPKPIPIPQPSPPPTPPQPQRPPTQSSEPDQSRFEQDSISLRPLGRTGSGPSLPSSPSPVLNQERDKELLQTLTSPKPDRFVPPHLRPGFVGREERLGPEVQKQTGFRPREFGNRQGQYGSPGRYGEDGRPKSGGGYERMRRNGGGESDLVEVSRPSSGGNRPNSSG</sequence>
<evidence type="ECO:0000313" key="3">
    <source>
        <dbReference type="Proteomes" id="UP001415857"/>
    </source>
</evidence>
<feature type="region of interest" description="Disordered" evidence="1">
    <location>
        <begin position="1"/>
        <end position="241"/>
    </location>
</feature>
<gene>
    <name evidence="2" type="ORF">L1049_025148</name>
</gene>